<proteinExistence type="predicted"/>
<keyword evidence="3" id="KW-1185">Reference proteome</keyword>
<evidence type="ECO:0000313" key="3">
    <source>
        <dbReference type="Proteomes" id="UP000326924"/>
    </source>
</evidence>
<keyword evidence="1" id="KW-0732">Signal</keyword>
<name>A0A5J5EIP1_9PEZI</name>
<organism evidence="2 3">
    <name type="scientific">Sphaerosporella brunnea</name>
    <dbReference type="NCBI Taxonomy" id="1250544"/>
    <lineage>
        <taxon>Eukaryota</taxon>
        <taxon>Fungi</taxon>
        <taxon>Dikarya</taxon>
        <taxon>Ascomycota</taxon>
        <taxon>Pezizomycotina</taxon>
        <taxon>Pezizomycetes</taxon>
        <taxon>Pezizales</taxon>
        <taxon>Pyronemataceae</taxon>
        <taxon>Sphaerosporella</taxon>
    </lineage>
</organism>
<accession>A0A5J5EIP1</accession>
<evidence type="ECO:0000313" key="2">
    <source>
        <dbReference type="EMBL" id="KAA8894879.1"/>
    </source>
</evidence>
<gene>
    <name evidence="2" type="ORF">FN846DRAFT_372820</name>
</gene>
<sequence>MCFMRAGGGGWSCLVGRGLVLSAARVQAWLDATNHYGDHRQLTKHPQSLTNTLEAVREYPAPKSALVIVKFPFLVSRDSLRLFVSARGNSLRLAVMWCSNYDAHCRSRGAGFRIASCRNPEE</sequence>
<dbReference type="InParanoid" id="A0A5J5EIP1"/>
<reference evidence="2 3" key="1">
    <citation type="submission" date="2019-09" db="EMBL/GenBank/DDBJ databases">
        <title>Draft genome of the ectomycorrhizal ascomycete Sphaerosporella brunnea.</title>
        <authorList>
            <consortium name="DOE Joint Genome Institute"/>
            <person name="Benucci G.M."/>
            <person name="Marozzi G."/>
            <person name="Antonielli L."/>
            <person name="Sanchez S."/>
            <person name="Marco P."/>
            <person name="Wang X."/>
            <person name="Falini L.B."/>
            <person name="Barry K."/>
            <person name="Haridas S."/>
            <person name="Lipzen A."/>
            <person name="Labutti K."/>
            <person name="Grigoriev I.V."/>
            <person name="Murat C."/>
            <person name="Martin F."/>
            <person name="Albertini E."/>
            <person name="Donnini D."/>
            <person name="Bonito G."/>
        </authorList>
    </citation>
    <scope>NUCLEOTIDE SEQUENCE [LARGE SCALE GENOMIC DNA]</scope>
    <source>
        <strain evidence="2 3">Sb_GMNB300</strain>
    </source>
</reference>
<dbReference type="EMBL" id="VXIS01000304">
    <property type="protein sequence ID" value="KAA8894879.1"/>
    <property type="molecule type" value="Genomic_DNA"/>
</dbReference>
<dbReference type="AlphaFoldDB" id="A0A5J5EIP1"/>
<protein>
    <submittedName>
        <fullName evidence="2">Uncharacterized protein</fullName>
    </submittedName>
</protein>
<dbReference type="Proteomes" id="UP000326924">
    <property type="component" value="Unassembled WGS sequence"/>
</dbReference>
<feature type="chain" id="PRO_5023820935" evidence="1">
    <location>
        <begin position="29"/>
        <end position="122"/>
    </location>
</feature>
<comment type="caution">
    <text evidence="2">The sequence shown here is derived from an EMBL/GenBank/DDBJ whole genome shotgun (WGS) entry which is preliminary data.</text>
</comment>
<evidence type="ECO:0000256" key="1">
    <source>
        <dbReference type="SAM" id="SignalP"/>
    </source>
</evidence>
<feature type="signal peptide" evidence="1">
    <location>
        <begin position="1"/>
        <end position="28"/>
    </location>
</feature>